<dbReference type="RefSeq" id="XP_011130173.1">
    <property type="nucleotide sequence ID" value="XM_011131871.1"/>
</dbReference>
<dbReference type="VEuPathDB" id="CryptoDB:GNI_066890"/>
<gene>
    <name evidence="2" type="ORF">GNI_066890</name>
</gene>
<organism evidence="2 3">
    <name type="scientific">Gregarina niphandrodes</name>
    <name type="common">Septate eugregarine</name>
    <dbReference type="NCBI Taxonomy" id="110365"/>
    <lineage>
        <taxon>Eukaryota</taxon>
        <taxon>Sar</taxon>
        <taxon>Alveolata</taxon>
        <taxon>Apicomplexa</taxon>
        <taxon>Conoidasida</taxon>
        <taxon>Gregarinasina</taxon>
        <taxon>Eugregarinorida</taxon>
        <taxon>Gregarinidae</taxon>
        <taxon>Gregarina</taxon>
    </lineage>
</organism>
<dbReference type="GeneID" id="22912458"/>
<dbReference type="AlphaFoldDB" id="A0A023B7Q2"/>
<name>A0A023B7Q2_GRENI</name>
<evidence type="ECO:0000256" key="1">
    <source>
        <dbReference type="SAM" id="MobiDB-lite"/>
    </source>
</evidence>
<reference evidence="2" key="1">
    <citation type="submission" date="2013-12" db="EMBL/GenBank/DDBJ databases">
        <authorList>
            <person name="Omoto C.K."/>
            <person name="Sibley D."/>
            <person name="Venepally P."/>
            <person name="Hadjithomas M."/>
            <person name="Karamycheva S."/>
            <person name="Brunk B."/>
            <person name="Roos D."/>
            <person name="Caler E."/>
            <person name="Lorenzi H."/>
        </authorList>
    </citation>
    <scope>NUCLEOTIDE SEQUENCE</scope>
</reference>
<protein>
    <submittedName>
        <fullName evidence="2">Uncharacterized protein</fullName>
    </submittedName>
</protein>
<keyword evidence="3" id="KW-1185">Reference proteome</keyword>
<feature type="compositionally biased region" description="Low complexity" evidence="1">
    <location>
        <begin position="35"/>
        <end position="45"/>
    </location>
</feature>
<comment type="caution">
    <text evidence="2">The sequence shown here is derived from an EMBL/GenBank/DDBJ whole genome shotgun (WGS) entry which is preliminary data.</text>
</comment>
<sequence length="285" mass="32086">MASRSPSVSDRLFNQSSGSLEDQVAAVLVHEVARRLSQSSSQSKNSSRHEQSWVSSEATVQEVGVEASREAGVSREAGASREASVSREAGVSGEAGVSRESKPSDAAHNSDNASLVPYPVDWHVPQALVDRSSMYEKWTMHRNCVCDGKTRYRFDDETSKYFPHTFNYRPPCCFEKVLIQIEANGVVKVTSEGRLLACFSYTVWKEDLDVIQREEECMMKCLGENIWWIANENVNEITIKRSEPGSSCKYYPHFTSFWEANHTRTNLMVFARQLAGKFHVKIVIS</sequence>
<evidence type="ECO:0000313" key="3">
    <source>
        <dbReference type="Proteomes" id="UP000019763"/>
    </source>
</evidence>
<evidence type="ECO:0000313" key="2">
    <source>
        <dbReference type="EMBL" id="EZG67674.1"/>
    </source>
</evidence>
<dbReference type="Proteomes" id="UP000019763">
    <property type="component" value="Unassembled WGS sequence"/>
</dbReference>
<dbReference type="EMBL" id="AFNH02000503">
    <property type="protein sequence ID" value="EZG67674.1"/>
    <property type="molecule type" value="Genomic_DNA"/>
</dbReference>
<proteinExistence type="predicted"/>
<feature type="region of interest" description="Disordered" evidence="1">
    <location>
        <begin position="35"/>
        <end position="112"/>
    </location>
</feature>
<accession>A0A023B7Q2</accession>